<comment type="caution">
    <text evidence="2">The sequence shown here is derived from an EMBL/GenBank/DDBJ whole genome shotgun (WGS) entry which is preliminary data.</text>
</comment>
<protein>
    <submittedName>
        <fullName evidence="2">Uncharacterized protein</fullName>
    </submittedName>
</protein>
<sequence>MLLDDGSEGVQNLVRGLVELGLAGVPPQDGVEDRLKTGMQGHECNDMRSTDWSITQPIPRDSRPSRGQYPKVPESGTADLCKVTVADRKPRDRPAARDAPSTAETTH</sequence>
<evidence type="ECO:0000313" key="3">
    <source>
        <dbReference type="Proteomes" id="UP001500642"/>
    </source>
</evidence>
<accession>A0ABP8JLY6</accession>
<keyword evidence="3" id="KW-1185">Reference proteome</keyword>
<organism evidence="2 3">
    <name type="scientific">Brevibacterium pityocampae</name>
    <dbReference type="NCBI Taxonomy" id="506594"/>
    <lineage>
        <taxon>Bacteria</taxon>
        <taxon>Bacillati</taxon>
        <taxon>Actinomycetota</taxon>
        <taxon>Actinomycetes</taxon>
        <taxon>Micrococcales</taxon>
        <taxon>Brevibacteriaceae</taxon>
        <taxon>Brevibacterium</taxon>
    </lineage>
</organism>
<gene>
    <name evidence="2" type="ORF">GCM10023167_21440</name>
</gene>
<name>A0ABP8JLY6_9MICO</name>
<evidence type="ECO:0000313" key="2">
    <source>
        <dbReference type="EMBL" id="GAA4392920.1"/>
    </source>
</evidence>
<feature type="compositionally biased region" description="Basic and acidic residues" evidence="1">
    <location>
        <begin position="85"/>
        <end position="96"/>
    </location>
</feature>
<evidence type="ECO:0000256" key="1">
    <source>
        <dbReference type="SAM" id="MobiDB-lite"/>
    </source>
</evidence>
<feature type="region of interest" description="Disordered" evidence="1">
    <location>
        <begin position="41"/>
        <end position="107"/>
    </location>
</feature>
<proteinExistence type="predicted"/>
<reference evidence="3" key="1">
    <citation type="journal article" date="2019" name="Int. J. Syst. Evol. Microbiol.">
        <title>The Global Catalogue of Microorganisms (GCM) 10K type strain sequencing project: providing services to taxonomists for standard genome sequencing and annotation.</title>
        <authorList>
            <consortium name="The Broad Institute Genomics Platform"/>
            <consortium name="The Broad Institute Genome Sequencing Center for Infectious Disease"/>
            <person name="Wu L."/>
            <person name="Ma J."/>
        </authorList>
    </citation>
    <scope>NUCLEOTIDE SEQUENCE [LARGE SCALE GENOMIC DNA]</scope>
    <source>
        <strain evidence="3">JCM 17808</strain>
    </source>
</reference>
<dbReference type="Proteomes" id="UP001500642">
    <property type="component" value="Unassembled WGS sequence"/>
</dbReference>
<dbReference type="EMBL" id="BAABGL010000017">
    <property type="protein sequence ID" value="GAA4392920.1"/>
    <property type="molecule type" value="Genomic_DNA"/>
</dbReference>